<name>A0A081KC00_9GAMM</name>
<gene>
    <name evidence="1" type="ORF">GV64_13850</name>
</gene>
<dbReference type="Proteomes" id="UP000027997">
    <property type="component" value="Unassembled WGS sequence"/>
</dbReference>
<dbReference type="PANTHER" id="PTHR30348:SF9">
    <property type="entry name" value="UPF0759 PROTEIN YECE"/>
    <property type="match status" value="1"/>
</dbReference>
<evidence type="ECO:0000313" key="2">
    <source>
        <dbReference type="Proteomes" id="UP000027997"/>
    </source>
</evidence>
<dbReference type="RefSeq" id="WP_026258370.1">
    <property type="nucleotide sequence ID" value="NZ_JOJP01000001.1"/>
</dbReference>
<protein>
    <recommendedName>
        <fullName evidence="3">DUF72 domain-containing protein</fullName>
    </recommendedName>
</protein>
<keyword evidence="2" id="KW-1185">Reference proteome</keyword>
<reference evidence="1 2" key="1">
    <citation type="submission" date="2014-06" db="EMBL/GenBank/DDBJ databases">
        <title>Whole Genome Sequences of Three Symbiotic Endozoicomonas Bacteria.</title>
        <authorList>
            <person name="Neave M.J."/>
            <person name="Apprill A."/>
            <person name="Voolstra C.R."/>
        </authorList>
    </citation>
    <scope>NUCLEOTIDE SEQUENCE [LARGE SCALE GENOMIC DNA]</scope>
    <source>
        <strain evidence="1 2">DSM 22380</strain>
    </source>
</reference>
<sequence>MSLPPYFLGLPMWSNRDWLGGLFPQNASSKSFLNHYSSAFNTVEGNTTFYALPSEAVIASWKSQLNPGFRFSFKLPKDVTHTGHLSSNDLLLQFFERLEPLKASLGPFMIQLPAAFAPSRFVELERFLNSIPSEYSYAVEVRHPVFFNKGDEERRLNHLLMSLNMNRVCFDSRSLFSRPARNQVEQDAQSKKPRLPVHAIATGDFPVVRFIGLGDMRCDEAYLEPWKQKLREWIAEGKCPYFFMHSPSNREVPHLAQTFHNSFQDLAGWEKLQIDYQTDQLDIF</sequence>
<dbReference type="PANTHER" id="PTHR30348">
    <property type="entry name" value="UNCHARACTERIZED PROTEIN YECE"/>
    <property type="match status" value="1"/>
</dbReference>
<dbReference type="InterPro" id="IPR036520">
    <property type="entry name" value="UPF0759_sf"/>
</dbReference>
<organism evidence="1 2">
    <name type="scientific">Endozoicomonas elysicola</name>
    <dbReference type="NCBI Taxonomy" id="305900"/>
    <lineage>
        <taxon>Bacteria</taxon>
        <taxon>Pseudomonadati</taxon>
        <taxon>Pseudomonadota</taxon>
        <taxon>Gammaproteobacteria</taxon>
        <taxon>Oceanospirillales</taxon>
        <taxon>Endozoicomonadaceae</taxon>
        <taxon>Endozoicomonas</taxon>
    </lineage>
</organism>
<dbReference type="STRING" id="305900.GV64_13850"/>
<comment type="caution">
    <text evidence="1">The sequence shown here is derived from an EMBL/GenBank/DDBJ whole genome shotgun (WGS) entry which is preliminary data.</text>
</comment>
<dbReference type="EMBL" id="JOJP01000001">
    <property type="protein sequence ID" value="KEI71676.1"/>
    <property type="molecule type" value="Genomic_DNA"/>
</dbReference>
<dbReference type="AlphaFoldDB" id="A0A081KC00"/>
<proteinExistence type="predicted"/>
<dbReference type="Pfam" id="PF01904">
    <property type="entry name" value="DUF72"/>
    <property type="match status" value="1"/>
</dbReference>
<evidence type="ECO:0000313" key="1">
    <source>
        <dbReference type="EMBL" id="KEI71676.1"/>
    </source>
</evidence>
<dbReference type="Gene3D" id="3.20.20.410">
    <property type="entry name" value="Protein of unknown function UPF0759"/>
    <property type="match status" value="1"/>
</dbReference>
<dbReference type="eggNOG" id="COG1801">
    <property type="taxonomic scope" value="Bacteria"/>
</dbReference>
<accession>A0A081KC00</accession>
<dbReference type="InterPro" id="IPR002763">
    <property type="entry name" value="DUF72"/>
</dbReference>
<evidence type="ECO:0008006" key="3">
    <source>
        <dbReference type="Google" id="ProtNLM"/>
    </source>
</evidence>
<dbReference type="SUPFAM" id="SSF117396">
    <property type="entry name" value="TM1631-like"/>
    <property type="match status" value="1"/>
</dbReference>